<dbReference type="PANTHER" id="PTHR34598">
    <property type="entry name" value="BLL6449 PROTEIN"/>
    <property type="match status" value="1"/>
</dbReference>
<organism evidence="3 4">
    <name type="scientific">Polarella glacialis</name>
    <name type="common">Dinoflagellate</name>
    <dbReference type="NCBI Taxonomy" id="89957"/>
    <lineage>
        <taxon>Eukaryota</taxon>
        <taxon>Sar</taxon>
        <taxon>Alveolata</taxon>
        <taxon>Dinophyceae</taxon>
        <taxon>Suessiales</taxon>
        <taxon>Suessiaceae</taxon>
        <taxon>Polarella</taxon>
    </lineage>
</organism>
<sequence>DSATQPSDVKASVNYLGDPESGSCRLYLEGEKGALDGRDFLPADHRHVSYKAEAVRIHDARPDLAAGQVSLAENGVTLVRHPTSLCTEEFYSLSTRAREVYFREVCAAVKEATGAQEVVAFHHLVRNEAMALKLAGGDPSIMAGYDNSLGGVGGYAPNAHADYTPATAAGTARQQLQRLLEERSPKTTFGRYVLINAWRSISDSGPVLNHPLAVLDGASLSSEDRVTVDLHYRSFVSESMQLRCSQPHSRHRWLYFPRMVKDELLLFKQYDSDPTEKVCYAFHCAFSVVAKMESRHGDDHSLHAQPVFRLQARLAALAEASLAEHEAPAPLRGTSLSADKVKRILEFYAAEAEQSQSNLAELQTHNECLTADKVSRILEFYAAEAEQSQRDLAELQRRNECLTATLARRILEFYATDAEQNQRDLAELQSRNEKEANRTQDSRRLQDLRGEGCGSSQLLLRSCKSKDCKAQYCSRLCQQISWPSHRRLHKTAEFRQMTHQ</sequence>
<accession>A0A813KPF6</accession>
<dbReference type="NCBIfam" id="NF041278">
    <property type="entry name" value="CmcJ_NvfI_EfuI"/>
    <property type="match status" value="1"/>
</dbReference>
<evidence type="ECO:0000256" key="2">
    <source>
        <dbReference type="SAM" id="Coils"/>
    </source>
</evidence>
<protein>
    <submittedName>
        <fullName evidence="3">Uncharacterized protein</fullName>
    </submittedName>
</protein>
<dbReference type="Proteomes" id="UP000626109">
    <property type="component" value="Unassembled WGS sequence"/>
</dbReference>
<comment type="similarity">
    <text evidence="1">Belongs to the asaB hydroxylase/desaturase family.</text>
</comment>
<gene>
    <name evidence="3" type="ORF">PGLA2088_LOCUS35728</name>
</gene>
<feature type="non-terminal residue" evidence="3">
    <location>
        <position position="1"/>
    </location>
</feature>
<evidence type="ECO:0000313" key="3">
    <source>
        <dbReference type="EMBL" id="CAE8709988.1"/>
    </source>
</evidence>
<dbReference type="PANTHER" id="PTHR34598:SF3">
    <property type="entry name" value="OXIDOREDUCTASE AN1597"/>
    <property type="match status" value="1"/>
</dbReference>
<name>A0A813KPF6_POLGL</name>
<dbReference type="EMBL" id="CAJNNW010031925">
    <property type="protein sequence ID" value="CAE8709988.1"/>
    <property type="molecule type" value="Genomic_DNA"/>
</dbReference>
<reference evidence="3" key="1">
    <citation type="submission" date="2021-02" db="EMBL/GenBank/DDBJ databases">
        <authorList>
            <person name="Dougan E. K."/>
            <person name="Rhodes N."/>
            <person name="Thang M."/>
            <person name="Chan C."/>
        </authorList>
    </citation>
    <scope>NUCLEOTIDE SEQUENCE</scope>
</reference>
<feature type="coiled-coil region" evidence="2">
    <location>
        <begin position="345"/>
        <end position="438"/>
    </location>
</feature>
<dbReference type="InterPro" id="IPR044053">
    <property type="entry name" value="AsaB-like"/>
</dbReference>
<evidence type="ECO:0000313" key="4">
    <source>
        <dbReference type="Proteomes" id="UP000626109"/>
    </source>
</evidence>
<comment type="caution">
    <text evidence="3">The sequence shown here is derived from an EMBL/GenBank/DDBJ whole genome shotgun (WGS) entry which is preliminary data.</text>
</comment>
<proteinExistence type="inferred from homology"/>
<dbReference type="AlphaFoldDB" id="A0A813KPF6"/>
<dbReference type="GO" id="GO:0016491">
    <property type="term" value="F:oxidoreductase activity"/>
    <property type="evidence" value="ECO:0007669"/>
    <property type="project" value="InterPro"/>
</dbReference>
<evidence type="ECO:0000256" key="1">
    <source>
        <dbReference type="ARBA" id="ARBA00023604"/>
    </source>
</evidence>
<keyword evidence="2" id="KW-0175">Coiled coil</keyword>